<dbReference type="Proteomes" id="UP000254304">
    <property type="component" value="Unassembled WGS sequence"/>
</dbReference>
<evidence type="ECO:0000313" key="2">
    <source>
        <dbReference type="Proteomes" id="UP000254304"/>
    </source>
</evidence>
<proteinExistence type="predicted"/>
<protein>
    <submittedName>
        <fullName evidence="1">Uncharacterized protein</fullName>
    </submittedName>
</protein>
<dbReference type="GeneID" id="78382859"/>
<accession>A0A377N960</accession>
<sequence length="134" mass="15443">MSVNHGERNTLSIIKKSKLLITLLFSLFSPAIWAMQQYQLTCPGRGEMSVSNTDYVITTLLWDDGFIVAPRPATYTDKSGNVLTVYQFRNNEMLLVNKIKNRYFFIYRDENKSQKEVECIKGPNQRIAVKWANG</sequence>
<dbReference type="AlphaFoldDB" id="A0A377N960"/>
<reference evidence="1 2" key="1">
    <citation type="submission" date="2018-06" db="EMBL/GenBank/DDBJ databases">
        <authorList>
            <consortium name="Pathogen Informatics"/>
            <person name="Doyle S."/>
        </authorList>
    </citation>
    <scope>NUCLEOTIDE SEQUENCE [LARGE SCALE GENOMIC DNA]</scope>
    <source>
        <strain evidence="1 2">NCTC12157</strain>
    </source>
</reference>
<gene>
    <name evidence="1" type="ORF">NCTC12157_01225</name>
</gene>
<name>A0A377N960_9GAMM</name>
<evidence type="ECO:0000313" key="1">
    <source>
        <dbReference type="EMBL" id="STQ43533.1"/>
    </source>
</evidence>
<organism evidence="1 2">
    <name type="scientific">Ewingella americana</name>
    <dbReference type="NCBI Taxonomy" id="41202"/>
    <lineage>
        <taxon>Bacteria</taxon>
        <taxon>Pseudomonadati</taxon>
        <taxon>Pseudomonadota</taxon>
        <taxon>Gammaproteobacteria</taxon>
        <taxon>Enterobacterales</taxon>
        <taxon>Yersiniaceae</taxon>
        <taxon>Ewingella</taxon>
    </lineage>
</organism>
<dbReference type="EMBL" id="UGGO01000001">
    <property type="protein sequence ID" value="STQ43533.1"/>
    <property type="molecule type" value="Genomic_DNA"/>
</dbReference>
<dbReference type="RefSeq" id="WP_128124446.1">
    <property type="nucleotide sequence ID" value="NZ_VXKG01000007.1"/>
</dbReference>